<dbReference type="EMBL" id="LT671858">
    <property type="protein sequence ID" value="SIM29903.1"/>
    <property type="molecule type" value="Genomic_DNA"/>
</dbReference>
<name>A0A1N5S1P0_9ARCH</name>
<evidence type="ECO:0000256" key="1">
    <source>
        <dbReference type="SAM" id="MobiDB-lite"/>
    </source>
</evidence>
<dbReference type="GeneID" id="41587363"/>
<evidence type="ECO:0000313" key="3">
    <source>
        <dbReference type="Proteomes" id="UP000195607"/>
    </source>
</evidence>
<feature type="region of interest" description="Disordered" evidence="1">
    <location>
        <begin position="17"/>
        <end position="42"/>
    </location>
</feature>
<gene>
    <name evidence="2" type="ORF">CSP5_0041</name>
</gene>
<dbReference type="AlphaFoldDB" id="A0A1N5S1P0"/>
<dbReference type="Proteomes" id="UP000195607">
    <property type="component" value="Chromosome I"/>
</dbReference>
<dbReference type="RefSeq" id="WP_148689397.1">
    <property type="nucleotide sequence ID" value="NZ_LT671858.1"/>
</dbReference>
<proteinExistence type="predicted"/>
<sequence length="108" mass="12632">MNADGIDKIKKIRETEESVNRSIEEEKQKCREMTESEKAKTEKEYKDLEDSLQIKYELALKEKKAEFDKLMQEKVREENEKVAGIKLNIDSKSTVDLLLGIMKDYVSD</sequence>
<protein>
    <submittedName>
        <fullName evidence="2">A-type Na(+),H(+)-transporting-ATP synthase subunit H</fullName>
    </submittedName>
</protein>
<reference evidence="2 3" key="1">
    <citation type="submission" date="2016-04" db="EMBL/GenBank/DDBJ databases">
        <authorList>
            <person name="Evans L.H."/>
            <person name="Alamgir A."/>
            <person name="Owens N."/>
            <person name="Weber N.D."/>
            <person name="Virtaneva K."/>
            <person name="Barbian K."/>
            <person name="Babar A."/>
            <person name="Rosenke K."/>
        </authorList>
    </citation>
    <scope>NUCLEOTIDE SEQUENCE [LARGE SCALE GENOMIC DNA]</scope>
    <source>
        <strain evidence="3">S5(T) (JCM 30642 \VKM B-2941)</strain>
    </source>
</reference>
<accession>A0A1N5S1P0</accession>
<organism evidence="2 3">
    <name type="scientific">Cuniculiplasma divulgatum</name>
    <dbReference type="NCBI Taxonomy" id="1673428"/>
    <lineage>
        <taxon>Archaea</taxon>
        <taxon>Methanobacteriati</taxon>
        <taxon>Thermoplasmatota</taxon>
        <taxon>Thermoplasmata</taxon>
        <taxon>Thermoplasmatales</taxon>
        <taxon>Cuniculiplasmataceae</taxon>
        <taxon>Cuniculiplasma</taxon>
    </lineage>
</organism>
<evidence type="ECO:0000313" key="2">
    <source>
        <dbReference type="EMBL" id="SIM29903.1"/>
    </source>
</evidence>